<dbReference type="EMBL" id="JACHIF010000005">
    <property type="protein sequence ID" value="MBB5038718.1"/>
    <property type="molecule type" value="Genomic_DNA"/>
</dbReference>
<dbReference type="Proteomes" id="UP000534294">
    <property type="component" value="Unassembled WGS sequence"/>
</dbReference>
<gene>
    <name evidence="2" type="ORF">HNQ64_002981</name>
</gene>
<feature type="domain" description="IrrE N-terminal-like" evidence="1">
    <location>
        <begin position="74"/>
        <end position="168"/>
    </location>
</feature>
<proteinExistence type="predicted"/>
<dbReference type="AlphaFoldDB" id="A0A7W8DQP7"/>
<reference evidence="2 3" key="1">
    <citation type="submission" date="2020-08" db="EMBL/GenBank/DDBJ databases">
        <title>Genomic Encyclopedia of Type Strains, Phase IV (KMG-IV): sequencing the most valuable type-strain genomes for metagenomic binning, comparative biology and taxonomic classification.</title>
        <authorList>
            <person name="Goeker M."/>
        </authorList>
    </citation>
    <scope>NUCLEOTIDE SEQUENCE [LARGE SCALE GENOMIC DNA]</scope>
    <source>
        <strain evidence="2 3">DSM 12251</strain>
    </source>
</reference>
<dbReference type="Pfam" id="PF06114">
    <property type="entry name" value="Peptidase_M78"/>
    <property type="match status" value="1"/>
</dbReference>
<comment type="caution">
    <text evidence="2">The sequence shown here is derived from an EMBL/GenBank/DDBJ whole genome shotgun (WGS) entry which is preliminary data.</text>
</comment>
<evidence type="ECO:0000313" key="3">
    <source>
        <dbReference type="Proteomes" id="UP000534294"/>
    </source>
</evidence>
<protein>
    <recommendedName>
        <fullName evidence="1">IrrE N-terminal-like domain-containing protein</fullName>
    </recommendedName>
</protein>
<dbReference type="Gene3D" id="1.10.10.2910">
    <property type="match status" value="1"/>
</dbReference>
<accession>A0A7W8DQP7</accession>
<evidence type="ECO:0000259" key="1">
    <source>
        <dbReference type="Pfam" id="PF06114"/>
    </source>
</evidence>
<evidence type="ECO:0000313" key="2">
    <source>
        <dbReference type="EMBL" id="MBB5038718.1"/>
    </source>
</evidence>
<keyword evidence="3" id="KW-1185">Reference proteome</keyword>
<sequence>MPAPIIDSVEPQPANLQKIVVDEIAEKVAAKLGYIPGSELAPYVERLGGEVKYDAWDTDSGSGSLQVFPGRTPAFIIRLPAYTGNLRNRFTIAHELGHYFLHSEGGKKAIRIGREGSTRVEWEANWFAAAFLLPSTQFRQDWKAFDHSIPRIVHKYQVSEAVVKIRLKGLGLA</sequence>
<name>A0A7W8DQP7_9BACT</name>
<dbReference type="RefSeq" id="WP_184209757.1">
    <property type="nucleotide sequence ID" value="NZ_JACHIF010000005.1"/>
</dbReference>
<dbReference type="InterPro" id="IPR052345">
    <property type="entry name" value="Rad_response_metalloprotease"/>
</dbReference>
<organism evidence="2 3">
    <name type="scientific">Prosthecobacter dejongeii</name>
    <dbReference type="NCBI Taxonomy" id="48465"/>
    <lineage>
        <taxon>Bacteria</taxon>
        <taxon>Pseudomonadati</taxon>
        <taxon>Verrucomicrobiota</taxon>
        <taxon>Verrucomicrobiia</taxon>
        <taxon>Verrucomicrobiales</taxon>
        <taxon>Verrucomicrobiaceae</taxon>
        <taxon>Prosthecobacter</taxon>
    </lineage>
</organism>
<dbReference type="PANTHER" id="PTHR43236:SF2">
    <property type="entry name" value="BLL0069 PROTEIN"/>
    <property type="match status" value="1"/>
</dbReference>
<dbReference type="InterPro" id="IPR010359">
    <property type="entry name" value="IrrE_HExxH"/>
</dbReference>
<dbReference type="PANTHER" id="PTHR43236">
    <property type="entry name" value="ANTITOXIN HIGA1"/>
    <property type="match status" value="1"/>
</dbReference>